<dbReference type="EMBL" id="QWEF01000001">
    <property type="protein sequence ID" value="TRZ62352.1"/>
    <property type="molecule type" value="Genomic_DNA"/>
</dbReference>
<proteinExistence type="predicted"/>
<accession>A0ABY3D9J5</accession>
<name>A0ABY3D9J5_9PSED</name>
<protein>
    <submittedName>
        <fullName evidence="1">Uncharacterized protein</fullName>
    </submittedName>
</protein>
<organism evidence="1 2">
    <name type="scientific">Pseudomonas alloputida</name>
    <dbReference type="NCBI Taxonomy" id="1940621"/>
    <lineage>
        <taxon>Bacteria</taxon>
        <taxon>Pseudomonadati</taxon>
        <taxon>Pseudomonadota</taxon>
        <taxon>Gammaproteobacteria</taxon>
        <taxon>Pseudomonadales</taxon>
        <taxon>Pseudomonadaceae</taxon>
        <taxon>Pseudomonas</taxon>
    </lineage>
</organism>
<evidence type="ECO:0000313" key="2">
    <source>
        <dbReference type="Proteomes" id="UP001165882"/>
    </source>
</evidence>
<reference evidence="1 2" key="1">
    <citation type="journal article" date="2019" name="Biocontrol Sci. Technol.">
        <title>Pseudomonas putida strain B2017 produced as technical grade active ingredient controls fungal and bacterial crop diseases.</title>
        <authorList>
            <person name="Oliver C."/>
            <person name="Hernandez I."/>
            <person name="Caminal M."/>
            <person name="Lara J.M."/>
            <person name="Fernandez C."/>
        </authorList>
    </citation>
    <scope>NUCLEOTIDE SEQUENCE [LARGE SCALE GENOMIC DNA]</scope>
    <source>
        <strain evidence="1 2">B2017</strain>
    </source>
</reference>
<keyword evidence="2" id="KW-1185">Reference proteome</keyword>
<comment type="caution">
    <text evidence="1">The sequence shown here is derived from an EMBL/GenBank/DDBJ whole genome shotgun (WGS) entry which is preliminary data.</text>
</comment>
<dbReference type="RefSeq" id="WP_144000309.1">
    <property type="nucleotide sequence ID" value="NZ_QWEF01000001.1"/>
</dbReference>
<dbReference type="Proteomes" id="UP001165882">
    <property type="component" value="Unassembled WGS sequence"/>
</dbReference>
<gene>
    <name evidence="1" type="ORF">DZA28_21360</name>
</gene>
<sequence>MNLAALQHLVNNEPEIIEGNVPAGTDSNATLGVAKFIAADEANLRRLSENQRYHFERFILPLIEHVACEGVFGPEDEDGDGCVGSGFIDDEDLENCYQSGDMFCQECTYVQNKMNED</sequence>
<evidence type="ECO:0000313" key="1">
    <source>
        <dbReference type="EMBL" id="TRZ62352.1"/>
    </source>
</evidence>